<dbReference type="Proteomes" id="UP000679779">
    <property type="component" value="Unassembled WGS sequence"/>
</dbReference>
<organism evidence="2 3">
    <name type="scientific">Paenibacillus albilobatus</name>
    <dbReference type="NCBI Taxonomy" id="2716884"/>
    <lineage>
        <taxon>Bacteria</taxon>
        <taxon>Bacillati</taxon>
        <taxon>Bacillota</taxon>
        <taxon>Bacilli</taxon>
        <taxon>Bacillales</taxon>
        <taxon>Paenibacillaceae</taxon>
        <taxon>Paenibacillus</taxon>
    </lineage>
</organism>
<keyword evidence="3" id="KW-1185">Reference proteome</keyword>
<dbReference type="GO" id="GO:0005737">
    <property type="term" value="C:cytoplasm"/>
    <property type="evidence" value="ECO:0007669"/>
    <property type="project" value="TreeGrafter"/>
</dbReference>
<name>A0A920CEU4_9BACL</name>
<dbReference type="SUPFAM" id="SSF56300">
    <property type="entry name" value="Metallo-dependent phosphatases"/>
    <property type="match status" value="1"/>
</dbReference>
<dbReference type="PANTHER" id="PTHR32440">
    <property type="entry name" value="PHOSPHATASE DCR2-RELATED-RELATED"/>
    <property type="match status" value="1"/>
</dbReference>
<dbReference type="PANTHER" id="PTHR32440:SF0">
    <property type="entry name" value="PHOSPHATASE DCR2-RELATED"/>
    <property type="match status" value="1"/>
</dbReference>
<dbReference type="AlphaFoldDB" id="A0A920CEU4"/>
<dbReference type="GO" id="GO:0016788">
    <property type="term" value="F:hydrolase activity, acting on ester bonds"/>
    <property type="evidence" value="ECO:0007669"/>
    <property type="project" value="TreeGrafter"/>
</dbReference>
<protein>
    <submittedName>
        <fullName evidence="2">Phosphohydrolase</fullName>
    </submittedName>
</protein>
<sequence>MSRQLSFRQDGTFTIVQFTDLHWKNGEPEDHRTRALMELTLDAEKPDLVVFTGDVIYTGPVSEGYAECGNPEQAFREAVSAVEERGIPWAVVFGNHDTEQRITREELIRLAMQHEHSVAEAGPKEISGEGNYTIELLDAHGNPAANLYFLDSGAVSPLPHVPYYNWVRRDQINWLVQESKRLNPAENAGKLPALAFFHIPVPEYQEVWDTQTCYGHKYEPVCCAPVNSGLFTALLEMGDVIGTFCGHDHVNDYYGTLHGIRLCYGRASGYNTYGREGFRRGARVIRLTAGESDFATWLRLDDGSVVAEQPVHHPDQDKIKA</sequence>
<dbReference type="Gene3D" id="3.60.21.10">
    <property type="match status" value="1"/>
</dbReference>
<evidence type="ECO:0000313" key="2">
    <source>
        <dbReference type="EMBL" id="GIO34284.1"/>
    </source>
</evidence>
<dbReference type="InterPro" id="IPR004843">
    <property type="entry name" value="Calcineurin-like_PHP"/>
</dbReference>
<dbReference type="EMBL" id="BORQ01000009">
    <property type="protein sequence ID" value="GIO34284.1"/>
    <property type="molecule type" value="Genomic_DNA"/>
</dbReference>
<dbReference type="Pfam" id="PF00149">
    <property type="entry name" value="Metallophos"/>
    <property type="match status" value="1"/>
</dbReference>
<dbReference type="InterPro" id="IPR029052">
    <property type="entry name" value="Metallo-depent_PP-like"/>
</dbReference>
<comment type="caution">
    <text evidence="2">The sequence shown here is derived from an EMBL/GenBank/DDBJ whole genome shotgun (WGS) entry which is preliminary data.</text>
</comment>
<dbReference type="CDD" id="cd07383">
    <property type="entry name" value="MPP_Dcr2"/>
    <property type="match status" value="1"/>
</dbReference>
<reference evidence="2" key="1">
    <citation type="submission" date="2021-03" db="EMBL/GenBank/DDBJ databases">
        <title>Antimicrobial resistance genes in bacteria isolated from Japanese honey, and their potential for conferring macrolide and lincosamide resistance in the American foulbrood pathogen Paenibacillus larvae.</title>
        <authorList>
            <person name="Okamoto M."/>
            <person name="Kumagai M."/>
            <person name="Kanamori H."/>
            <person name="Takamatsu D."/>
        </authorList>
    </citation>
    <scope>NUCLEOTIDE SEQUENCE</scope>
    <source>
        <strain evidence="2">J2TS6</strain>
    </source>
</reference>
<evidence type="ECO:0000259" key="1">
    <source>
        <dbReference type="Pfam" id="PF00149"/>
    </source>
</evidence>
<proteinExistence type="predicted"/>
<dbReference type="RefSeq" id="WP_212958771.1">
    <property type="nucleotide sequence ID" value="NZ_BORQ01000009.1"/>
</dbReference>
<dbReference type="InterPro" id="IPR011230">
    <property type="entry name" value="PAP14/16/28/29"/>
</dbReference>
<feature type="domain" description="Calcineurin-like phosphoesterase" evidence="1">
    <location>
        <begin position="14"/>
        <end position="250"/>
    </location>
</feature>
<evidence type="ECO:0000313" key="3">
    <source>
        <dbReference type="Proteomes" id="UP000679779"/>
    </source>
</evidence>
<gene>
    <name evidence="2" type="ORF">J2TS6_54250</name>
</gene>
<dbReference type="PIRSF" id="PIRSF030250">
    <property type="entry name" value="Ptase_At2g46880"/>
    <property type="match status" value="1"/>
</dbReference>
<accession>A0A920CEU4</accession>